<evidence type="ECO:0000313" key="1">
    <source>
        <dbReference type="EMBL" id="OIQ79103.1"/>
    </source>
</evidence>
<name>A0A1J5QGK8_9ZZZZ</name>
<dbReference type="EMBL" id="MLJW01001274">
    <property type="protein sequence ID" value="OIQ79103.1"/>
    <property type="molecule type" value="Genomic_DNA"/>
</dbReference>
<comment type="caution">
    <text evidence="1">The sequence shown here is derived from an EMBL/GenBank/DDBJ whole genome shotgun (WGS) entry which is preliminary data.</text>
</comment>
<sequence>MDQGAVMVDQQHGGNAAIPDIHRLFSSIDRDQRRGEEAVDGQQARNAVVDFLRDAGDGVAARGHGVEDFRQRLSRERGGQAMPGPVAQHEVQYASRCVRGRQQIATESISRLQPPFHAGQIQIPDIRQRIYQMAGDAFFVFRDETPVSQFFVLYLQLALGRNAALETVQLGDQDVDLQRLGEVIVGAGFQAGDGVVRFRQRRQDDYRHPALQAHGLDDACGLDAPHLGHHHIHQHQIRRMGAELLHRRATIFRQQAAVPQLRRDPRQQHAVEILIVSDQNGETQVGDHG</sequence>
<organism evidence="1">
    <name type="scientific">mine drainage metagenome</name>
    <dbReference type="NCBI Taxonomy" id="410659"/>
    <lineage>
        <taxon>unclassified sequences</taxon>
        <taxon>metagenomes</taxon>
        <taxon>ecological metagenomes</taxon>
    </lineage>
</organism>
<dbReference type="AntiFam" id="ANF00160">
    <property type="entry name" value="Shadow ORF (opposite NIK1)"/>
</dbReference>
<proteinExistence type="predicted"/>
<reference evidence="1" key="1">
    <citation type="submission" date="2016-10" db="EMBL/GenBank/DDBJ databases">
        <title>Sequence of Gallionella enrichment culture.</title>
        <authorList>
            <person name="Poehlein A."/>
            <person name="Muehling M."/>
            <person name="Daniel R."/>
        </authorList>
    </citation>
    <scope>NUCLEOTIDE SEQUENCE</scope>
</reference>
<protein>
    <submittedName>
        <fullName evidence="1">Uncharacterized protein</fullName>
    </submittedName>
</protein>
<dbReference type="AlphaFoldDB" id="A0A1J5QGK8"/>
<gene>
    <name evidence="1" type="ORF">GALL_391690</name>
</gene>
<accession>A0A1J5QGK8</accession>